<dbReference type="GO" id="GO:0015935">
    <property type="term" value="C:small ribosomal subunit"/>
    <property type="evidence" value="ECO:0007669"/>
    <property type="project" value="TreeGrafter"/>
</dbReference>
<evidence type="ECO:0000256" key="1">
    <source>
        <dbReference type="ARBA" id="ARBA00003134"/>
    </source>
</evidence>
<dbReference type="RefSeq" id="WP_066789354.1">
    <property type="nucleotide sequence ID" value="NZ_LWQS01000067.1"/>
</dbReference>
<feature type="region of interest" description="Disordered" evidence="9">
    <location>
        <begin position="1"/>
        <end position="22"/>
    </location>
</feature>
<dbReference type="HAMAP" id="MF_00500">
    <property type="entry name" value="Ribosomal_bS20"/>
    <property type="match status" value="1"/>
</dbReference>
<reference evidence="10 11" key="1">
    <citation type="submission" date="2016-04" db="EMBL/GenBank/DDBJ databases">
        <title>Chloroflexus islandicus sp. nov., a thermophilic filamentous anoxygenic phototrophic bacterium from geyser Strokkur (Iceland).</title>
        <authorList>
            <person name="Gaisin V.A."/>
            <person name="Kalashnikov A.M."/>
            <person name="Sukhacheva M.V."/>
            <person name="Grouzdev D.S."/>
            <person name="Ivanov T.M."/>
            <person name="Kuznetsov B."/>
            <person name="Gorlenko V.M."/>
        </authorList>
    </citation>
    <scope>NUCLEOTIDE SEQUENCE [LARGE SCALE GENOMIC DNA]</scope>
    <source>
        <strain evidence="11">isl-2</strain>
    </source>
</reference>
<keyword evidence="4 8" id="KW-0694">RNA-binding</keyword>
<evidence type="ECO:0000256" key="3">
    <source>
        <dbReference type="ARBA" id="ARBA00022730"/>
    </source>
</evidence>
<evidence type="ECO:0000256" key="9">
    <source>
        <dbReference type="SAM" id="MobiDB-lite"/>
    </source>
</evidence>
<dbReference type="OrthoDB" id="9808392at2"/>
<evidence type="ECO:0000313" key="11">
    <source>
        <dbReference type="Proteomes" id="UP000078287"/>
    </source>
</evidence>
<evidence type="ECO:0000256" key="6">
    <source>
        <dbReference type="ARBA" id="ARBA00023274"/>
    </source>
</evidence>
<dbReference type="SUPFAM" id="SSF46992">
    <property type="entry name" value="Ribosomal protein S20"/>
    <property type="match status" value="1"/>
</dbReference>
<dbReference type="InterPro" id="IPR002583">
    <property type="entry name" value="Ribosomal_bS20"/>
</dbReference>
<comment type="similarity">
    <text evidence="2 8">Belongs to the bacterial ribosomal protein bS20 family.</text>
</comment>
<dbReference type="GO" id="GO:0006412">
    <property type="term" value="P:translation"/>
    <property type="evidence" value="ECO:0007669"/>
    <property type="project" value="UniProtKB-UniRule"/>
</dbReference>
<dbReference type="GO" id="GO:0003735">
    <property type="term" value="F:structural constituent of ribosome"/>
    <property type="evidence" value="ECO:0007669"/>
    <property type="project" value="InterPro"/>
</dbReference>
<dbReference type="GO" id="GO:0005829">
    <property type="term" value="C:cytosol"/>
    <property type="evidence" value="ECO:0007669"/>
    <property type="project" value="TreeGrafter"/>
</dbReference>
<evidence type="ECO:0000256" key="4">
    <source>
        <dbReference type="ARBA" id="ARBA00022884"/>
    </source>
</evidence>
<dbReference type="Pfam" id="PF01649">
    <property type="entry name" value="Ribosomal_S20p"/>
    <property type="match status" value="1"/>
</dbReference>
<dbReference type="STRING" id="1707952.A6A03_16980"/>
<comment type="caution">
    <text evidence="10">The sequence shown here is derived from an EMBL/GenBank/DDBJ whole genome shotgun (WGS) entry which is preliminary data.</text>
</comment>
<keyword evidence="11" id="KW-1185">Reference proteome</keyword>
<dbReference type="FunFam" id="1.20.58.110:FF:000001">
    <property type="entry name" value="30S ribosomal protein S20"/>
    <property type="match status" value="1"/>
</dbReference>
<keyword evidence="3 8" id="KW-0699">rRNA-binding</keyword>
<protein>
    <recommendedName>
        <fullName evidence="7 8">Small ribosomal subunit protein bS20</fullName>
    </recommendedName>
</protein>
<dbReference type="Proteomes" id="UP000078287">
    <property type="component" value="Unassembled WGS sequence"/>
</dbReference>
<dbReference type="AlphaFoldDB" id="A0A178M6M5"/>
<name>A0A178M6M5_9CHLR</name>
<keyword evidence="5 8" id="KW-0689">Ribosomal protein</keyword>
<evidence type="ECO:0000313" key="10">
    <source>
        <dbReference type="EMBL" id="OAN44409.1"/>
    </source>
</evidence>
<evidence type="ECO:0000256" key="5">
    <source>
        <dbReference type="ARBA" id="ARBA00022980"/>
    </source>
</evidence>
<evidence type="ECO:0000256" key="7">
    <source>
        <dbReference type="ARBA" id="ARBA00035136"/>
    </source>
</evidence>
<organism evidence="10 11">
    <name type="scientific">Chloroflexus islandicus</name>
    <dbReference type="NCBI Taxonomy" id="1707952"/>
    <lineage>
        <taxon>Bacteria</taxon>
        <taxon>Bacillati</taxon>
        <taxon>Chloroflexota</taxon>
        <taxon>Chloroflexia</taxon>
        <taxon>Chloroflexales</taxon>
        <taxon>Chloroflexineae</taxon>
        <taxon>Chloroflexaceae</taxon>
        <taxon>Chloroflexus</taxon>
    </lineage>
</organism>
<evidence type="ECO:0000256" key="2">
    <source>
        <dbReference type="ARBA" id="ARBA00007634"/>
    </source>
</evidence>
<dbReference type="NCBIfam" id="TIGR00029">
    <property type="entry name" value="S20"/>
    <property type="match status" value="1"/>
</dbReference>
<gene>
    <name evidence="8" type="primary">rpsT</name>
    <name evidence="10" type="ORF">A6A03_16980</name>
</gene>
<dbReference type="Gene3D" id="1.20.58.110">
    <property type="entry name" value="Ribosomal protein S20"/>
    <property type="match status" value="1"/>
</dbReference>
<evidence type="ECO:0000256" key="8">
    <source>
        <dbReference type="HAMAP-Rule" id="MF_00500"/>
    </source>
</evidence>
<proteinExistence type="inferred from homology"/>
<sequence length="94" mass="10199">MANTKSAKKRIRSDARKHLRNQSYRSRVKTMIKKAELALASGVVDEAALRLAYSTLDKAAVKGIIHKNNAARRKSRLAQKAKKVALAAQAGSAA</sequence>
<dbReference type="PANTHER" id="PTHR33398:SF1">
    <property type="entry name" value="SMALL RIBOSOMAL SUBUNIT PROTEIN BS20C"/>
    <property type="match status" value="1"/>
</dbReference>
<keyword evidence="6 8" id="KW-0687">Ribonucleoprotein</keyword>
<accession>A0A178M6M5</accession>
<dbReference type="InterPro" id="IPR036510">
    <property type="entry name" value="Ribosomal_bS20_sf"/>
</dbReference>
<dbReference type="GO" id="GO:0070181">
    <property type="term" value="F:small ribosomal subunit rRNA binding"/>
    <property type="evidence" value="ECO:0007669"/>
    <property type="project" value="TreeGrafter"/>
</dbReference>
<dbReference type="EMBL" id="LWQS01000067">
    <property type="protein sequence ID" value="OAN44409.1"/>
    <property type="molecule type" value="Genomic_DNA"/>
</dbReference>
<dbReference type="PANTHER" id="PTHR33398">
    <property type="entry name" value="30S RIBOSOMAL PROTEIN S20"/>
    <property type="match status" value="1"/>
</dbReference>
<comment type="function">
    <text evidence="1 8">Binds directly to 16S ribosomal RNA.</text>
</comment>